<accession>A0ACA9NHF7</accession>
<sequence length="686" mass="83777">MSDKIFLKSIKVTGEKDGFIDLYGQVIIQHFNNHKEKIVMIEYSFNSWTTGNNVIAIRSHTHSNNEELYYFEISVFKIPDALLYLEFLARFDVEGHTFWANSRYQYLYDEGYPKEFFFHDTVIKNTSQKSSLEKNMLKLEEKRRRLEEERRLLEEEHNRYEEECKHRQQEEERKRIEKERRLIEEERKLLKEERKLFEEERKQQDPKQIIRKKECSGCLKNLEIKVFLKITDQCGHDVSMCHKCVGEHIERELNKGNIKILCPENNCRKVLNEENVKNFVNDEVSERYMLNFVLSKIPTFKWCLNPTCGSGQDHYQGDDVPIMICNTCGQKTCIVHGIQIEIECEQCRQLQEIDIKIDCIICAESVNIEAFLDITDQCKHNHNICRECMGEYIKHELEDNGNFKITCPEDGCNEILNQKDIKKFASEETFKRYERFSLNFVLSQIPTFQWCLNQNCGSGQDHYQEDVPIMICNSCGQKSCVVHGLPIEIECEKCSEQEEERKQKEEEERRQREEEECRLREEEERQQREEEERRKQEEEERRQREEEELRQREEEERRRREEEERRRREEEERRRREEEERRRREEEERRRREEEERRQREEEERRRKEEEERRRREEEERRRREEERRRQEEEQRRLASLQNDESASESYVTQLKQCPNCRVRIEKNGGCDHMSCRCGHQFNWSS</sequence>
<evidence type="ECO:0000313" key="1">
    <source>
        <dbReference type="EMBL" id="CAG8657776.1"/>
    </source>
</evidence>
<feature type="non-terminal residue" evidence="1">
    <location>
        <position position="686"/>
    </location>
</feature>
<reference evidence="1" key="1">
    <citation type="submission" date="2021-06" db="EMBL/GenBank/DDBJ databases">
        <authorList>
            <person name="Kallberg Y."/>
            <person name="Tangrot J."/>
            <person name="Rosling A."/>
        </authorList>
    </citation>
    <scope>NUCLEOTIDE SEQUENCE</scope>
    <source>
        <strain evidence="1">IL203A</strain>
    </source>
</reference>
<protein>
    <submittedName>
        <fullName evidence="1">15815_t:CDS:1</fullName>
    </submittedName>
</protein>
<organism evidence="1 2">
    <name type="scientific">Dentiscutata heterogama</name>
    <dbReference type="NCBI Taxonomy" id="1316150"/>
    <lineage>
        <taxon>Eukaryota</taxon>
        <taxon>Fungi</taxon>
        <taxon>Fungi incertae sedis</taxon>
        <taxon>Mucoromycota</taxon>
        <taxon>Glomeromycotina</taxon>
        <taxon>Glomeromycetes</taxon>
        <taxon>Diversisporales</taxon>
        <taxon>Gigasporaceae</taxon>
        <taxon>Dentiscutata</taxon>
    </lineage>
</organism>
<comment type="caution">
    <text evidence="1">The sequence shown here is derived from an EMBL/GenBank/DDBJ whole genome shotgun (WGS) entry which is preliminary data.</text>
</comment>
<name>A0ACA9NHF7_9GLOM</name>
<dbReference type="EMBL" id="CAJVPU010017154">
    <property type="protein sequence ID" value="CAG8657776.1"/>
    <property type="molecule type" value="Genomic_DNA"/>
</dbReference>
<gene>
    <name evidence="1" type="ORF">DHETER_LOCUS9608</name>
</gene>
<dbReference type="Proteomes" id="UP000789702">
    <property type="component" value="Unassembled WGS sequence"/>
</dbReference>
<keyword evidence="2" id="KW-1185">Reference proteome</keyword>
<evidence type="ECO:0000313" key="2">
    <source>
        <dbReference type="Proteomes" id="UP000789702"/>
    </source>
</evidence>
<proteinExistence type="predicted"/>